<accession>A0A4U1BIT4</accession>
<feature type="domain" description="SWIM-type" evidence="2">
    <location>
        <begin position="47"/>
        <end position="84"/>
    </location>
</feature>
<organism evidence="3 4">
    <name type="scientific">Ferrimonas sediminicola</name>
    <dbReference type="NCBI Taxonomy" id="2569538"/>
    <lineage>
        <taxon>Bacteria</taxon>
        <taxon>Pseudomonadati</taxon>
        <taxon>Pseudomonadota</taxon>
        <taxon>Gammaproteobacteria</taxon>
        <taxon>Alteromonadales</taxon>
        <taxon>Ferrimonadaceae</taxon>
        <taxon>Ferrimonas</taxon>
    </lineage>
</organism>
<dbReference type="GO" id="GO:0008270">
    <property type="term" value="F:zinc ion binding"/>
    <property type="evidence" value="ECO:0007669"/>
    <property type="project" value="UniProtKB-KW"/>
</dbReference>
<sequence>MDMDKLSLLAGERSAKRGLNYFQEGRVGTLTIRGDQVMAQVSGRESYSVTLTLNDRLLEGECSCPASDHSEFCKHCVAVALAWERQRRAPDWLVNYLKRQKKDRLIELLVRQIMSDESLACAWKRRLGAGGRSGDKG</sequence>
<comment type="caution">
    <text evidence="3">The sequence shown here is derived from an EMBL/GenBank/DDBJ whole genome shotgun (WGS) entry which is preliminary data.</text>
</comment>
<dbReference type="EMBL" id="SWCI01000002">
    <property type="protein sequence ID" value="TKB50479.1"/>
    <property type="molecule type" value="Genomic_DNA"/>
</dbReference>
<evidence type="ECO:0000256" key="1">
    <source>
        <dbReference type="PROSITE-ProRule" id="PRU00325"/>
    </source>
</evidence>
<dbReference type="InterPro" id="IPR007527">
    <property type="entry name" value="Znf_SWIM"/>
</dbReference>
<name>A0A4U1BIT4_9GAMM</name>
<gene>
    <name evidence="3" type="ORF">FCL40_04830</name>
</gene>
<reference evidence="3 4" key="1">
    <citation type="submission" date="2019-04" db="EMBL/GenBank/DDBJ databases">
        <authorList>
            <person name="Hwang J.C."/>
        </authorList>
    </citation>
    <scope>NUCLEOTIDE SEQUENCE [LARGE SCALE GENOMIC DNA]</scope>
    <source>
        <strain evidence="3 4">IMCC35001</strain>
    </source>
</reference>
<dbReference type="AlphaFoldDB" id="A0A4U1BIT4"/>
<evidence type="ECO:0000259" key="2">
    <source>
        <dbReference type="PROSITE" id="PS50966"/>
    </source>
</evidence>
<dbReference type="OrthoDB" id="7187515at2"/>
<evidence type="ECO:0000313" key="3">
    <source>
        <dbReference type="EMBL" id="TKB50479.1"/>
    </source>
</evidence>
<evidence type="ECO:0000313" key="4">
    <source>
        <dbReference type="Proteomes" id="UP000305674"/>
    </source>
</evidence>
<protein>
    <recommendedName>
        <fullName evidence="2">SWIM-type domain-containing protein</fullName>
    </recommendedName>
</protein>
<dbReference type="Pfam" id="PF04434">
    <property type="entry name" value="SWIM"/>
    <property type="match status" value="1"/>
</dbReference>
<keyword evidence="4" id="KW-1185">Reference proteome</keyword>
<keyword evidence="1" id="KW-0479">Metal-binding</keyword>
<keyword evidence="1" id="KW-0862">Zinc</keyword>
<proteinExistence type="predicted"/>
<dbReference type="RefSeq" id="WP_136851889.1">
    <property type="nucleotide sequence ID" value="NZ_SWCI01000002.1"/>
</dbReference>
<dbReference type="PROSITE" id="PS50966">
    <property type="entry name" value="ZF_SWIM"/>
    <property type="match status" value="1"/>
</dbReference>
<dbReference type="Proteomes" id="UP000305674">
    <property type="component" value="Unassembled WGS sequence"/>
</dbReference>
<keyword evidence="1" id="KW-0863">Zinc-finger</keyword>